<feature type="chain" id="PRO_5008135625" description="TRIO salivary gland protein" evidence="1">
    <location>
        <begin position="26"/>
        <end position="389"/>
    </location>
</feature>
<sequence>MCRSASAVVLVLLLALYAQLDHVDCTVDPYPGKEVCGLKLTPMMSSIKAWIEATENCPLHKLCENKNHVTQYDQARIRCTILAKKQPATKTAAVVPKDVLPKIETAMNNLHAMFEPTRAELAKLDKVIDQQVRDVWQEVSTLQTEVFHSTLASGRIERAMFYSFLKGNNDPQPDVEPANVQELLKYAWALPLHTSQRNMYKLIEKVVQTAQNPMLETLYTVDVANVVNPVLGNQEQLFNDHLETLRRNLSANSYDTLVTIARRFPERFAYLNERLFKLPDGTKPQAATLPNVANFIGQLPTADQRLKAATALLQSLTVDNGTLISDPEYVYPLAKLAYGLRNLMDTKKYTAADDLRDKFSTPVGGKSVQYFRQLLSNPSAAVGSSGVAQ</sequence>
<dbReference type="VEuPathDB" id="VectorBase:AMAM002964"/>
<dbReference type="AlphaFoldDB" id="A0A182SAL5"/>
<name>A0A182SAL5_9DIPT</name>
<reference evidence="2" key="2">
    <citation type="submission" date="2020-05" db="UniProtKB">
        <authorList>
            <consortium name="EnsemblMetazoa"/>
        </authorList>
    </citation>
    <scope>IDENTIFICATION</scope>
    <source>
        <strain evidence="2">maculatus3</strain>
    </source>
</reference>
<organism evidence="2 3">
    <name type="scientific">Anopheles maculatus</name>
    <dbReference type="NCBI Taxonomy" id="74869"/>
    <lineage>
        <taxon>Eukaryota</taxon>
        <taxon>Metazoa</taxon>
        <taxon>Ecdysozoa</taxon>
        <taxon>Arthropoda</taxon>
        <taxon>Hexapoda</taxon>
        <taxon>Insecta</taxon>
        <taxon>Pterygota</taxon>
        <taxon>Neoptera</taxon>
        <taxon>Endopterygota</taxon>
        <taxon>Diptera</taxon>
        <taxon>Nematocera</taxon>
        <taxon>Culicoidea</taxon>
        <taxon>Culicidae</taxon>
        <taxon>Anophelinae</taxon>
        <taxon>Anopheles</taxon>
        <taxon>Anopheles maculatus group</taxon>
    </lineage>
</organism>
<feature type="signal peptide" evidence="1">
    <location>
        <begin position="1"/>
        <end position="25"/>
    </location>
</feature>
<dbReference type="Proteomes" id="UP000075901">
    <property type="component" value="Unassembled WGS sequence"/>
</dbReference>
<proteinExistence type="predicted"/>
<evidence type="ECO:0000256" key="1">
    <source>
        <dbReference type="SAM" id="SignalP"/>
    </source>
</evidence>
<dbReference type="EnsemblMetazoa" id="AMAM002964-RA">
    <property type="protein sequence ID" value="AMAM002964-PA"/>
    <property type="gene ID" value="AMAM002964"/>
</dbReference>
<evidence type="ECO:0000313" key="3">
    <source>
        <dbReference type="Proteomes" id="UP000075901"/>
    </source>
</evidence>
<accession>A0A182SAL5</accession>
<keyword evidence="1" id="KW-0732">Signal</keyword>
<keyword evidence="3" id="KW-1185">Reference proteome</keyword>
<protein>
    <recommendedName>
        <fullName evidence="4">TRIO salivary gland protein</fullName>
    </recommendedName>
</protein>
<evidence type="ECO:0000313" key="2">
    <source>
        <dbReference type="EnsemblMetazoa" id="AMAM002964-PA"/>
    </source>
</evidence>
<evidence type="ECO:0008006" key="4">
    <source>
        <dbReference type="Google" id="ProtNLM"/>
    </source>
</evidence>
<reference evidence="3" key="1">
    <citation type="submission" date="2013-09" db="EMBL/GenBank/DDBJ databases">
        <title>The Genome Sequence of Anopheles maculatus species B.</title>
        <authorList>
            <consortium name="The Broad Institute Genomics Platform"/>
            <person name="Neafsey D.E."/>
            <person name="Besansky N."/>
            <person name="Howell P."/>
            <person name="Walton C."/>
            <person name="Young S.K."/>
            <person name="Zeng Q."/>
            <person name="Gargeya S."/>
            <person name="Fitzgerald M."/>
            <person name="Haas B."/>
            <person name="Abouelleil A."/>
            <person name="Allen A.W."/>
            <person name="Alvarado L."/>
            <person name="Arachchi H.M."/>
            <person name="Berlin A.M."/>
            <person name="Chapman S.B."/>
            <person name="Gainer-Dewar J."/>
            <person name="Goldberg J."/>
            <person name="Griggs A."/>
            <person name="Gujja S."/>
            <person name="Hansen M."/>
            <person name="Howarth C."/>
            <person name="Imamovic A."/>
            <person name="Ireland A."/>
            <person name="Larimer J."/>
            <person name="McCowan C."/>
            <person name="Murphy C."/>
            <person name="Pearson M."/>
            <person name="Poon T.W."/>
            <person name="Priest M."/>
            <person name="Roberts A."/>
            <person name="Saif S."/>
            <person name="Shea T."/>
            <person name="Sisk P."/>
            <person name="Sykes S."/>
            <person name="Wortman J."/>
            <person name="Nusbaum C."/>
            <person name="Birren B."/>
        </authorList>
    </citation>
    <scope>NUCLEOTIDE SEQUENCE [LARGE SCALE GENOMIC DNA]</scope>
    <source>
        <strain evidence="3">maculatus3</strain>
    </source>
</reference>